<evidence type="ECO:0000313" key="3">
    <source>
        <dbReference type="Proteomes" id="UP000267251"/>
    </source>
</evidence>
<feature type="region of interest" description="Disordered" evidence="1">
    <location>
        <begin position="82"/>
        <end position="132"/>
    </location>
</feature>
<keyword evidence="3" id="KW-1185">Reference proteome</keyword>
<sequence length="132" mass="15179">MPHHQAQQHQESSSNTQGQDGLMAGRQPATMVGGMRVGTVRKPGVTSLEAEEQHRQQNSKTTDMDPEDLFLVEEERLKKKDELHEIQRRTSIDKAAAIRDQQRAEAQRERHPPPNDIRTQDNMPIRQPSFRH</sequence>
<gene>
    <name evidence="2" type="ORF">BJ684DRAFT_14826</name>
</gene>
<feature type="compositionally biased region" description="Low complexity" evidence="1">
    <location>
        <begin position="1"/>
        <end position="14"/>
    </location>
</feature>
<organism evidence="2 3">
    <name type="scientific">Piptocephalis cylindrospora</name>
    <dbReference type="NCBI Taxonomy" id="1907219"/>
    <lineage>
        <taxon>Eukaryota</taxon>
        <taxon>Fungi</taxon>
        <taxon>Fungi incertae sedis</taxon>
        <taxon>Zoopagomycota</taxon>
        <taxon>Zoopagomycotina</taxon>
        <taxon>Zoopagomycetes</taxon>
        <taxon>Zoopagales</taxon>
        <taxon>Piptocephalidaceae</taxon>
        <taxon>Piptocephalis</taxon>
    </lineage>
</organism>
<feature type="compositionally biased region" description="Basic and acidic residues" evidence="1">
    <location>
        <begin position="82"/>
        <end position="113"/>
    </location>
</feature>
<dbReference type="AlphaFoldDB" id="A0A4P9Y7X2"/>
<dbReference type="Proteomes" id="UP000267251">
    <property type="component" value="Unassembled WGS sequence"/>
</dbReference>
<proteinExistence type="predicted"/>
<evidence type="ECO:0000313" key="2">
    <source>
        <dbReference type="EMBL" id="RKP14882.1"/>
    </source>
</evidence>
<dbReference type="EMBL" id="KZ987780">
    <property type="protein sequence ID" value="RKP14882.1"/>
    <property type="molecule type" value="Genomic_DNA"/>
</dbReference>
<reference evidence="3" key="1">
    <citation type="journal article" date="2018" name="Nat. Microbiol.">
        <title>Leveraging single-cell genomics to expand the fungal tree of life.</title>
        <authorList>
            <person name="Ahrendt S.R."/>
            <person name="Quandt C.A."/>
            <person name="Ciobanu D."/>
            <person name="Clum A."/>
            <person name="Salamov A."/>
            <person name="Andreopoulos B."/>
            <person name="Cheng J.F."/>
            <person name="Woyke T."/>
            <person name="Pelin A."/>
            <person name="Henrissat B."/>
            <person name="Reynolds N.K."/>
            <person name="Benny G.L."/>
            <person name="Smith M.E."/>
            <person name="James T.Y."/>
            <person name="Grigoriev I.V."/>
        </authorList>
    </citation>
    <scope>NUCLEOTIDE SEQUENCE [LARGE SCALE GENOMIC DNA]</scope>
</reference>
<accession>A0A4P9Y7X2</accession>
<feature type="region of interest" description="Disordered" evidence="1">
    <location>
        <begin position="1"/>
        <end position="67"/>
    </location>
</feature>
<protein>
    <submittedName>
        <fullName evidence="2">Uncharacterized protein</fullName>
    </submittedName>
</protein>
<name>A0A4P9Y7X2_9FUNG</name>
<evidence type="ECO:0000256" key="1">
    <source>
        <dbReference type="SAM" id="MobiDB-lite"/>
    </source>
</evidence>